<dbReference type="SUPFAM" id="SSF46785">
    <property type="entry name" value="Winged helix' DNA-binding domain"/>
    <property type="match status" value="1"/>
</dbReference>
<gene>
    <name evidence="8" type="ORF">JY572_22160</name>
</gene>
<dbReference type="PANTHER" id="PTHR46577:SF1">
    <property type="entry name" value="HTH-TYPE TRANSCRIPTIONAL REGULATORY PROTEIN GABR"/>
    <property type="match status" value="1"/>
</dbReference>
<evidence type="ECO:0000256" key="6">
    <source>
        <dbReference type="SAM" id="MobiDB-lite"/>
    </source>
</evidence>
<evidence type="ECO:0000256" key="5">
    <source>
        <dbReference type="ARBA" id="ARBA00023163"/>
    </source>
</evidence>
<dbReference type="InterPro" id="IPR036388">
    <property type="entry name" value="WH-like_DNA-bd_sf"/>
</dbReference>
<feature type="domain" description="HTH gntR-type" evidence="7">
    <location>
        <begin position="22"/>
        <end position="90"/>
    </location>
</feature>
<keyword evidence="5" id="KW-0804">Transcription</keyword>
<dbReference type="Pfam" id="PF00155">
    <property type="entry name" value="Aminotran_1_2"/>
    <property type="match status" value="1"/>
</dbReference>
<protein>
    <submittedName>
        <fullName evidence="8">PLP-dependent aminotransferase family protein</fullName>
    </submittedName>
</protein>
<evidence type="ECO:0000313" key="8">
    <source>
        <dbReference type="EMBL" id="QSQ11125.1"/>
    </source>
</evidence>
<dbReference type="PRINTS" id="PR00035">
    <property type="entry name" value="HTHGNTR"/>
</dbReference>
<evidence type="ECO:0000256" key="4">
    <source>
        <dbReference type="ARBA" id="ARBA00023125"/>
    </source>
</evidence>
<dbReference type="Pfam" id="PF00392">
    <property type="entry name" value="GntR"/>
    <property type="match status" value="1"/>
</dbReference>
<dbReference type="Gene3D" id="1.10.10.10">
    <property type="entry name" value="Winged helix-like DNA-binding domain superfamily/Winged helix DNA-binding domain"/>
    <property type="match status" value="1"/>
</dbReference>
<keyword evidence="2" id="KW-0663">Pyridoxal phosphate</keyword>
<evidence type="ECO:0000256" key="1">
    <source>
        <dbReference type="ARBA" id="ARBA00005384"/>
    </source>
</evidence>
<dbReference type="InterPro" id="IPR015424">
    <property type="entry name" value="PyrdxlP-dep_Trfase"/>
</dbReference>
<dbReference type="RefSeq" id="WP_206712885.1">
    <property type="nucleotide sequence ID" value="NZ_CP071091.1"/>
</dbReference>
<dbReference type="SMART" id="SM00345">
    <property type="entry name" value="HTH_GNTR"/>
    <property type="match status" value="1"/>
</dbReference>
<dbReference type="GO" id="GO:0008483">
    <property type="term" value="F:transaminase activity"/>
    <property type="evidence" value="ECO:0007669"/>
    <property type="project" value="UniProtKB-KW"/>
</dbReference>
<keyword evidence="8" id="KW-0032">Aminotransferase</keyword>
<dbReference type="CDD" id="cd00609">
    <property type="entry name" value="AAT_like"/>
    <property type="match status" value="1"/>
</dbReference>
<dbReference type="InterPro" id="IPR004839">
    <property type="entry name" value="Aminotransferase_I/II_large"/>
</dbReference>
<evidence type="ECO:0000259" key="7">
    <source>
        <dbReference type="PROSITE" id="PS50949"/>
    </source>
</evidence>
<dbReference type="Gene3D" id="3.40.640.10">
    <property type="entry name" value="Type I PLP-dependent aspartate aminotransferase-like (Major domain)"/>
    <property type="match status" value="1"/>
</dbReference>
<name>A0ABX7N093_9BACT</name>
<dbReference type="InterPro" id="IPR036390">
    <property type="entry name" value="WH_DNA-bd_sf"/>
</dbReference>
<keyword evidence="9" id="KW-1185">Reference proteome</keyword>
<evidence type="ECO:0000256" key="3">
    <source>
        <dbReference type="ARBA" id="ARBA00023015"/>
    </source>
</evidence>
<dbReference type="InterPro" id="IPR000524">
    <property type="entry name" value="Tscrpt_reg_HTH_GntR"/>
</dbReference>
<feature type="region of interest" description="Disordered" evidence="6">
    <location>
        <begin position="92"/>
        <end position="126"/>
    </location>
</feature>
<comment type="similarity">
    <text evidence="1">In the C-terminal section; belongs to the class-I pyridoxal-phosphate-dependent aminotransferase family.</text>
</comment>
<dbReference type="CDD" id="cd07377">
    <property type="entry name" value="WHTH_GntR"/>
    <property type="match status" value="1"/>
</dbReference>
<dbReference type="SUPFAM" id="SSF53383">
    <property type="entry name" value="PLP-dependent transferases"/>
    <property type="match status" value="1"/>
</dbReference>
<evidence type="ECO:0000313" key="9">
    <source>
        <dbReference type="Proteomes" id="UP000663090"/>
    </source>
</evidence>
<dbReference type="Proteomes" id="UP000663090">
    <property type="component" value="Chromosome"/>
</dbReference>
<dbReference type="PANTHER" id="PTHR46577">
    <property type="entry name" value="HTH-TYPE TRANSCRIPTIONAL REGULATORY PROTEIN GABR"/>
    <property type="match status" value="1"/>
</dbReference>
<keyword evidence="3" id="KW-0805">Transcription regulation</keyword>
<keyword evidence="8" id="KW-0808">Transferase</keyword>
<dbReference type="EMBL" id="CP071091">
    <property type="protein sequence ID" value="QSQ11125.1"/>
    <property type="molecule type" value="Genomic_DNA"/>
</dbReference>
<dbReference type="PROSITE" id="PS50949">
    <property type="entry name" value="HTH_GNTR"/>
    <property type="match status" value="1"/>
</dbReference>
<keyword evidence="4" id="KW-0238">DNA-binding</keyword>
<dbReference type="InterPro" id="IPR051446">
    <property type="entry name" value="HTH_trans_reg/aminotransferase"/>
</dbReference>
<proteinExistence type="inferred from homology"/>
<feature type="compositionally biased region" description="Low complexity" evidence="6">
    <location>
        <begin position="102"/>
        <end position="111"/>
    </location>
</feature>
<dbReference type="InterPro" id="IPR015421">
    <property type="entry name" value="PyrdxlP-dep_Trfase_major"/>
</dbReference>
<sequence>MPKRSAGMSLPFLSLDPGAGEGPLHRRLYERLREAILSGTLAPRSRLPSTRALCLELGVSRGTVELAFSQLDAEGFLERRVGAGSVVALPEHARRPRTAPVRSGGASSRAGLSRRGRHLAREVLPPEPSDVRPFTPCLPALELFPVKPWARAMARQARLLAPARMTAGEPGGLRVLREAIAAHLGPSRGVPCDWRRVLVFSSTQQALDLTARLLLDEGDGVWLEEPGYLGARVAFASAGARLHPVPVDEDGLRVDVGRARAPRARLAYVTPSHQYPLGVTMSLTRRFALLEHARASGMWLFEDDYDSEFRYATRPLAAMQGMDLAGRVLYAGTFNKVMFPALRLAFLVVPEPLVDVFTSARAATDGHAPPLPQAALADFMEAGHYAAHLRQMRLVYAERRDALLDALQREGVEALQPGPSEAGMHLTALLAPGFSEVSLIARADERRLGARRLSPLYLGRGAEQGLLLGFSGASPAGLRAAVKTLRGLLLSPRRSTSKLSASRPRAGSP</sequence>
<organism evidence="8 9">
    <name type="scientific">Myxococcus landrumensis</name>
    <dbReference type="NCBI Taxonomy" id="2813577"/>
    <lineage>
        <taxon>Bacteria</taxon>
        <taxon>Pseudomonadati</taxon>
        <taxon>Myxococcota</taxon>
        <taxon>Myxococcia</taxon>
        <taxon>Myxococcales</taxon>
        <taxon>Cystobacterineae</taxon>
        <taxon>Myxococcaceae</taxon>
        <taxon>Myxococcus</taxon>
    </lineage>
</organism>
<reference evidence="8 9" key="1">
    <citation type="submission" date="2021-02" db="EMBL/GenBank/DDBJ databases">
        <title>De Novo genome assembly of isolated myxobacteria.</title>
        <authorList>
            <person name="Stevens D.C."/>
        </authorList>
    </citation>
    <scope>NUCLEOTIDE SEQUENCE [LARGE SCALE GENOMIC DNA]</scope>
    <source>
        <strain evidence="8 9">SCHIC003</strain>
    </source>
</reference>
<accession>A0ABX7N093</accession>
<evidence type="ECO:0000256" key="2">
    <source>
        <dbReference type="ARBA" id="ARBA00022898"/>
    </source>
</evidence>